<comment type="caution">
    <text evidence="3">The sequence shown here is derived from an EMBL/GenBank/DDBJ whole genome shotgun (WGS) entry which is preliminary data.</text>
</comment>
<proteinExistence type="predicted"/>
<keyword evidence="1" id="KW-0732">Signal</keyword>
<organism evidence="3 4">
    <name type="scientific">Dokdonella soli</name>
    <dbReference type="NCBI Taxonomy" id="529810"/>
    <lineage>
        <taxon>Bacteria</taxon>
        <taxon>Pseudomonadati</taxon>
        <taxon>Pseudomonadota</taxon>
        <taxon>Gammaproteobacteria</taxon>
        <taxon>Lysobacterales</taxon>
        <taxon>Rhodanobacteraceae</taxon>
        <taxon>Dokdonella</taxon>
    </lineage>
</organism>
<evidence type="ECO:0000259" key="2">
    <source>
        <dbReference type="SMART" id="SM00867"/>
    </source>
</evidence>
<evidence type="ECO:0000313" key="4">
    <source>
        <dbReference type="Proteomes" id="UP001501523"/>
    </source>
</evidence>
<gene>
    <name evidence="3" type="ORF">GCM10009105_34310</name>
</gene>
<name>A0ABN1IWJ0_9GAMM</name>
<evidence type="ECO:0000256" key="1">
    <source>
        <dbReference type="SAM" id="SignalP"/>
    </source>
</evidence>
<dbReference type="PANTHER" id="PTHR34406">
    <property type="entry name" value="PROTEIN YCEI"/>
    <property type="match status" value="1"/>
</dbReference>
<evidence type="ECO:0000313" key="3">
    <source>
        <dbReference type="EMBL" id="GAA0722857.1"/>
    </source>
</evidence>
<reference evidence="4" key="1">
    <citation type="journal article" date="2019" name="Int. J. Syst. Evol. Microbiol.">
        <title>The Global Catalogue of Microorganisms (GCM) 10K type strain sequencing project: providing services to taxonomists for standard genome sequencing and annotation.</title>
        <authorList>
            <consortium name="The Broad Institute Genomics Platform"/>
            <consortium name="The Broad Institute Genome Sequencing Center for Infectious Disease"/>
            <person name="Wu L."/>
            <person name="Ma J."/>
        </authorList>
    </citation>
    <scope>NUCLEOTIDE SEQUENCE [LARGE SCALE GENOMIC DNA]</scope>
    <source>
        <strain evidence="4">JCM 15421</strain>
    </source>
</reference>
<dbReference type="SMART" id="SM00867">
    <property type="entry name" value="YceI"/>
    <property type="match status" value="1"/>
</dbReference>
<sequence length="215" mass="23031">MSLKNTHAFKALGLFPLIALATGAVASAAPVKYEIDPSHTYPSFEADHLGGLSTWRGKFNATRGNVALDKATGEGTVDITVDVTSIDFGQDKLNEVAKGAELFDIGKYPLATYKGKLEGFANGAPSRVVGELTLRGVTRPVILNIDSFKCMPHPMLKREVCGADALGTFRRDDFGMDSGKAYGFKMDVTLRIQVEAIQSAEAVRAAHDAAQISRP</sequence>
<accession>A0ABN1IWJ0</accession>
<dbReference type="Proteomes" id="UP001501523">
    <property type="component" value="Unassembled WGS sequence"/>
</dbReference>
<dbReference type="SUPFAM" id="SSF101874">
    <property type="entry name" value="YceI-like"/>
    <property type="match status" value="1"/>
</dbReference>
<feature type="signal peptide" evidence="1">
    <location>
        <begin position="1"/>
        <end position="28"/>
    </location>
</feature>
<feature type="chain" id="PRO_5046176428" evidence="1">
    <location>
        <begin position="29"/>
        <end position="215"/>
    </location>
</feature>
<dbReference type="Gene3D" id="2.40.128.110">
    <property type="entry name" value="Lipid/polyisoprenoid-binding, YceI-like"/>
    <property type="match status" value="1"/>
</dbReference>
<feature type="domain" description="Lipid/polyisoprenoid-binding YceI-like" evidence="2">
    <location>
        <begin position="32"/>
        <end position="197"/>
    </location>
</feature>
<dbReference type="InterPro" id="IPR036761">
    <property type="entry name" value="TTHA0802/YceI-like_sf"/>
</dbReference>
<dbReference type="EMBL" id="BAAAEU010000025">
    <property type="protein sequence ID" value="GAA0722857.1"/>
    <property type="molecule type" value="Genomic_DNA"/>
</dbReference>
<protein>
    <submittedName>
        <fullName evidence="3">YceI family protein</fullName>
    </submittedName>
</protein>
<dbReference type="InterPro" id="IPR007372">
    <property type="entry name" value="Lipid/polyisoprenoid-bd_YceI"/>
</dbReference>
<keyword evidence="4" id="KW-1185">Reference proteome</keyword>
<dbReference type="Pfam" id="PF04264">
    <property type="entry name" value="YceI"/>
    <property type="match status" value="1"/>
</dbReference>
<dbReference type="RefSeq" id="WP_343793445.1">
    <property type="nucleotide sequence ID" value="NZ_BAAAEU010000025.1"/>
</dbReference>
<dbReference type="PANTHER" id="PTHR34406:SF2">
    <property type="entry name" value="PERIPLASMIC PROTEIN"/>
    <property type="match status" value="1"/>
</dbReference>